<organism evidence="1">
    <name type="scientific">marine metagenome</name>
    <dbReference type="NCBI Taxonomy" id="408172"/>
    <lineage>
        <taxon>unclassified sequences</taxon>
        <taxon>metagenomes</taxon>
        <taxon>ecological metagenomes</taxon>
    </lineage>
</organism>
<evidence type="ECO:0000313" key="1">
    <source>
        <dbReference type="EMBL" id="SVB64101.1"/>
    </source>
</evidence>
<feature type="non-terminal residue" evidence="1">
    <location>
        <position position="520"/>
    </location>
</feature>
<proteinExistence type="predicted"/>
<name>A0A382FQ40_9ZZZZ</name>
<reference evidence="1" key="1">
    <citation type="submission" date="2018-05" db="EMBL/GenBank/DDBJ databases">
        <authorList>
            <person name="Lanie J.A."/>
            <person name="Ng W.-L."/>
            <person name="Kazmierczak K.M."/>
            <person name="Andrzejewski T.M."/>
            <person name="Davidsen T.M."/>
            <person name="Wayne K.J."/>
            <person name="Tettelin H."/>
            <person name="Glass J.I."/>
            <person name="Rusch D."/>
            <person name="Podicherti R."/>
            <person name="Tsui H.-C.T."/>
            <person name="Winkler M.E."/>
        </authorList>
    </citation>
    <scope>NUCLEOTIDE SEQUENCE</scope>
</reference>
<feature type="non-terminal residue" evidence="1">
    <location>
        <position position="1"/>
    </location>
</feature>
<accession>A0A382FQ40</accession>
<sequence length="520" mass="57189">TFTVTTGDIDGNVVSSNEKVTWNVFPNQKYARVNDETADENTEGGTASATIDVTDQTKGKGFRFRMVADIGDAFLRSNIYVIEELVTGAPPPVVNLTISPSDWTNDPNFTVSWETPTWTEERDYIGAIVEITDGIDNINKYLDFTAGLLTNFTFAAPEAGQFDASLRLIDELGNEDPDSAMSVTAYFDDVAPEAFQLHYPESLEEIIYTPDKPRFYWEESDDYPSGIKEWRLFIDNNLYGTYMVNDVTYDNGDIYIEAENALADGYYDWYLEAVDHAENSTMSSDTGHFGVDLSPPNISHSNPLGTIDAGSTTPTINVTVTDGGSGVKHANLHYRRSGSGSGFVTVDLLGGSVSIPGSDVKENGLEYWIDAEDNVGNYDAWPGIGELHSVRVQSDRSITTADNWSNGVPGGTDSTNYLFFSIPFEVSGAKSAITSVMGPPDEFNYRLYAYNNGWQENPSSVTMGNAYFFIFDPDKYPETPNISFDFGQGTSTPTDPPYGIGVSSGQWKFFGSPYNYNVPL</sequence>
<gene>
    <name evidence="1" type="ORF">METZ01_LOCUS216955</name>
</gene>
<evidence type="ECO:0008006" key="2">
    <source>
        <dbReference type="Google" id="ProtNLM"/>
    </source>
</evidence>
<dbReference type="EMBL" id="UINC01050756">
    <property type="protein sequence ID" value="SVB64101.1"/>
    <property type="molecule type" value="Genomic_DNA"/>
</dbReference>
<dbReference type="AlphaFoldDB" id="A0A382FQ40"/>
<protein>
    <recommendedName>
        <fullName evidence="2">Fibronectin type-III domain-containing protein</fullName>
    </recommendedName>
</protein>